<dbReference type="EC" id="2.7.7.49" evidence="1"/>
<protein>
    <recommendedName>
        <fullName evidence="1">RNA-directed DNA polymerase</fullName>
        <ecNumber evidence="1">2.7.7.49</ecNumber>
    </recommendedName>
</protein>
<dbReference type="SUPFAM" id="SSF56672">
    <property type="entry name" value="DNA/RNA polymerases"/>
    <property type="match status" value="1"/>
</dbReference>
<dbReference type="PANTHER" id="PTHR37984:SF5">
    <property type="entry name" value="PROTEIN NYNRIN-LIKE"/>
    <property type="match status" value="1"/>
</dbReference>
<keyword evidence="7" id="KW-0460">Magnesium</keyword>
<dbReference type="SUPFAM" id="SSF53098">
    <property type="entry name" value="Ribonuclease H-like"/>
    <property type="match status" value="1"/>
</dbReference>
<keyword evidence="4" id="KW-0540">Nuclease</keyword>
<dbReference type="Pfam" id="PF17921">
    <property type="entry name" value="Integrase_H2C2"/>
    <property type="match status" value="1"/>
</dbReference>
<dbReference type="EMBL" id="JARKHS020032182">
    <property type="protein sequence ID" value="KAK8760580.1"/>
    <property type="molecule type" value="Genomic_DNA"/>
</dbReference>
<organism evidence="13 14">
    <name type="scientific">Amblyomma americanum</name>
    <name type="common">Lone star tick</name>
    <dbReference type="NCBI Taxonomy" id="6943"/>
    <lineage>
        <taxon>Eukaryota</taxon>
        <taxon>Metazoa</taxon>
        <taxon>Ecdysozoa</taxon>
        <taxon>Arthropoda</taxon>
        <taxon>Chelicerata</taxon>
        <taxon>Arachnida</taxon>
        <taxon>Acari</taxon>
        <taxon>Parasitiformes</taxon>
        <taxon>Ixodida</taxon>
        <taxon>Ixodoidea</taxon>
        <taxon>Ixodidae</taxon>
        <taxon>Amblyomminae</taxon>
        <taxon>Amblyomma</taxon>
    </lineage>
</organism>
<feature type="compositionally biased region" description="Acidic residues" evidence="11">
    <location>
        <begin position="1161"/>
        <end position="1172"/>
    </location>
</feature>
<dbReference type="InterPro" id="IPR041577">
    <property type="entry name" value="RT_RNaseH_2"/>
</dbReference>
<reference evidence="13 14" key="1">
    <citation type="journal article" date="2023" name="Arcadia Sci">
        <title>De novo assembly of a long-read Amblyomma americanum tick genome.</title>
        <authorList>
            <person name="Chou S."/>
            <person name="Poskanzer K.E."/>
            <person name="Rollins M."/>
            <person name="Thuy-Boun P.S."/>
        </authorList>
    </citation>
    <scope>NUCLEOTIDE SEQUENCE [LARGE SCALE GENOMIC DNA]</scope>
    <source>
        <strain evidence="13">F_SG_1</strain>
        <tissue evidence="13">Salivary glands</tissue>
    </source>
</reference>
<dbReference type="InterPro" id="IPR001584">
    <property type="entry name" value="Integrase_cat-core"/>
</dbReference>
<keyword evidence="8" id="KW-0229">DNA integration</keyword>
<evidence type="ECO:0000256" key="6">
    <source>
        <dbReference type="ARBA" id="ARBA00022801"/>
    </source>
</evidence>
<feature type="domain" description="Integrase catalytic" evidence="12">
    <location>
        <begin position="874"/>
        <end position="1033"/>
    </location>
</feature>
<dbReference type="Gene3D" id="1.10.340.70">
    <property type="match status" value="1"/>
</dbReference>
<dbReference type="CDD" id="cd09274">
    <property type="entry name" value="RNase_HI_RT_Ty3"/>
    <property type="match status" value="1"/>
</dbReference>
<dbReference type="FunFam" id="1.10.340.70:FF:000001">
    <property type="entry name" value="Retrovirus-related Pol polyprotein from transposon gypsy-like Protein"/>
    <property type="match status" value="1"/>
</dbReference>
<dbReference type="InterPro" id="IPR043502">
    <property type="entry name" value="DNA/RNA_pol_sf"/>
</dbReference>
<dbReference type="InterPro" id="IPR041588">
    <property type="entry name" value="Integrase_H2C2"/>
</dbReference>
<dbReference type="PANTHER" id="PTHR37984">
    <property type="entry name" value="PROTEIN CBG26694"/>
    <property type="match status" value="1"/>
</dbReference>
<dbReference type="GO" id="GO:0003676">
    <property type="term" value="F:nucleic acid binding"/>
    <property type="evidence" value="ECO:0007669"/>
    <property type="project" value="InterPro"/>
</dbReference>
<evidence type="ECO:0000313" key="14">
    <source>
        <dbReference type="Proteomes" id="UP001321473"/>
    </source>
</evidence>
<evidence type="ECO:0000256" key="10">
    <source>
        <dbReference type="ARBA" id="ARBA00023268"/>
    </source>
</evidence>
<comment type="caution">
    <text evidence="13">The sequence shown here is derived from an EMBL/GenBank/DDBJ whole genome shotgun (WGS) entry which is preliminary data.</text>
</comment>
<evidence type="ECO:0000256" key="1">
    <source>
        <dbReference type="ARBA" id="ARBA00012493"/>
    </source>
</evidence>
<evidence type="ECO:0000256" key="4">
    <source>
        <dbReference type="ARBA" id="ARBA00022722"/>
    </source>
</evidence>
<evidence type="ECO:0000256" key="11">
    <source>
        <dbReference type="SAM" id="MobiDB-lite"/>
    </source>
</evidence>
<keyword evidence="5" id="KW-0255">Endonuclease</keyword>
<feature type="region of interest" description="Disordered" evidence="11">
    <location>
        <begin position="234"/>
        <end position="259"/>
    </location>
</feature>
<dbReference type="PROSITE" id="PS00141">
    <property type="entry name" value="ASP_PROTEASE"/>
    <property type="match status" value="1"/>
</dbReference>
<evidence type="ECO:0000256" key="2">
    <source>
        <dbReference type="ARBA" id="ARBA00022679"/>
    </source>
</evidence>
<sequence>MPDLSASIPAFSGTAIAGTGARESAREWISNVKKVAGQAGWRDGVVFAVAASKLSGTALKWYRAKGKQLETWEKWAEELQKVFPDDESNPLALYETMLRRTQGPRESVVDYFFDKSYLCTKCDVKEDTSQWKNLIIAGLQNANHAAILRLKAASFTTSLELLEAAKSLEAGEAAYLSSHGSHRPPSQGGIKHVSATPEGVETKPKQIAHGSAERAAEPKGYRCRKYGHVVKDCPMPVHRTNNETTKPGAGQPSQYASASSSSELPNIKYVKTAVVNLKSYDALVDTGSSACTIKASDAMGCCSCFEEDNLELYGFGQSPVKCFSRFRTTIEIDGVKGEDVMLHVVPDTAQHFSVIIGRTWTELPNIAYVKVDDTFKIMDKRDDTFGHIEPFTQNQALKITTKNDVALEPRSVNFIMASVDLEGETDVLYQRKGTMTGSVSHVASKQLSVPVANTSNCEKVLKKGMSLGRVQEVNIDTAKLSTASETTEVKTATADPIHEKDVATGNDVTTKERQDLLKLLNQHRECFATNIEELGCTSLIEMDIVLKEGTLREPLSRLTRKGEAFHWDQDQEDAFQALKSALTSHPVLQLYNPKARTEVHTDACANGLAGILLQADENDVLHPVYYVSKKTSPAEWFYHSSKLELLAIVWTIERLRPFLIGMEFTLVTDCQALVYLNATKTLKPQIARWFDMLQEYTFDIRHRPGSKMEHVDTMSRAAVEGPSDPWNTVIADKLDMWMTISLHDQALIIQRSDEEIRRIATILEKKSCDRTAEERALAQNFVLKEGRLFRETEANGKKKLLYAMPKSMRKSLCVKFHNLEGHFGLDRTIAKISETYWFPGMRRYVREHIRRCFECLICKVPSGKEKGLLHPISPGRRPFETIHADHLGPFVRSKKGNKYILVVIENLTKYVRLFPSRDTSAKSVIKSCEDFTFSHGLPERIITDRGTCFTSKAFEEFCKARGIQHVLNSTRHPRANGQVKRVNRTLVPTIMTTIDGNDQREWDIGLKGVEAFLNTSYNKSTGRTPFEVLYGYNPKFHDAALREIAETEDNVAWTNPEQLKAEVRTRILDSQAKYKKRFDMRHCSGDTLKAGDVVVMRCAPEHTGEPTKTQPRYKGPLVVIEVRPNDTYGVAALKGTRSRHYATTAHISSLKTWSTSNKDVEDFEEPSEESEGASDARMAEC</sequence>
<keyword evidence="10" id="KW-0511">Multifunctional enzyme</keyword>
<keyword evidence="9" id="KW-0695">RNA-directed DNA polymerase</keyword>
<evidence type="ECO:0000256" key="5">
    <source>
        <dbReference type="ARBA" id="ARBA00022759"/>
    </source>
</evidence>
<dbReference type="Gene3D" id="3.30.70.270">
    <property type="match status" value="1"/>
</dbReference>
<feature type="region of interest" description="Disordered" evidence="11">
    <location>
        <begin position="176"/>
        <end position="216"/>
    </location>
</feature>
<dbReference type="AlphaFoldDB" id="A0AAQ4DDP0"/>
<dbReference type="GO" id="GO:0015074">
    <property type="term" value="P:DNA integration"/>
    <property type="evidence" value="ECO:0007669"/>
    <property type="project" value="UniProtKB-KW"/>
</dbReference>
<dbReference type="InterPro" id="IPR036397">
    <property type="entry name" value="RNaseH_sf"/>
</dbReference>
<evidence type="ECO:0000259" key="12">
    <source>
        <dbReference type="PROSITE" id="PS50994"/>
    </source>
</evidence>
<evidence type="ECO:0000256" key="3">
    <source>
        <dbReference type="ARBA" id="ARBA00022695"/>
    </source>
</evidence>
<feature type="region of interest" description="Disordered" evidence="11">
    <location>
        <begin position="1154"/>
        <end position="1181"/>
    </location>
</feature>
<evidence type="ECO:0000313" key="13">
    <source>
        <dbReference type="EMBL" id="KAK8760580.1"/>
    </source>
</evidence>
<dbReference type="InterPro" id="IPR012337">
    <property type="entry name" value="RNaseH-like_sf"/>
</dbReference>
<evidence type="ECO:0000256" key="9">
    <source>
        <dbReference type="ARBA" id="ARBA00022918"/>
    </source>
</evidence>
<dbReference type="InterPro" id="IPR050951">
    <property type="entry name" value="Retrovirus_Pol_polyprotein"/>
</dbReference>
<dbReference type="Pfam" id="PF00665">
    <property type="entry name" value="rve"/>
    <property type="match status" value="1"/>
</dbReference>
<dbReference type="Proteomes" id="UP001321473">
    <property type="component" value="Unassembled WGS sequence"/>
</dbReference>
<evidence type="ECO:0000256" key="7">
    <source>
        <dbReference type="ARBA" id="ARBA00022842"/>
    </source>
</evidence>
<dbReference type="GO" id="GO:0004190">
    <property type="term" value="F:aspartic-type endopeptidase activity"/>
    <property type="evidence" value="ECO:0007669"/>
    <property type="project" value="InterPro"/>
</dbReference>
<accession>A0AAQ4DDP0</accession>
<dbReference type="InterPro" id="IPR001969">
    <property type="entry name" value="Aspartic_peptidase_AS"/>
</dbReference>
<dbReference type="GO" id="GO:0042575">
    <property type="term" value="C:DNA polymerase complex"/>
    <property type="evidence" value="ECO:0007669"/>
    <property type="project" value="UniProtKB-ARBA"/>
</dbReference>
<keyword evidence="6" id="KW-0378">Hydrolase</keyword>
<dbReference type="GO" id="GO:0003964">
    <property type="term" value="F:RNA-directed DNA polymerase activity"/>
    <property type="evidence" value="ECO:0007669"/>
    <property type="project" value="UniProtKB-KW"/>
</dbReference>
<dbReference type="InterPro" id="IPR043128">
    <property type="entry name" value="Rev_trsase/Diguanyl_cyclase"/>
</dbReference>
<dbReference type="FunFam" id="3.30.420.10:FF:000032">
    <property type="entry name" value="Retrovirus-related Pol polyprotein from transposon 297-like Protein"/>
    <property type="match status" value="1"/>
</dbReference>
<dbReference type="GO" id="GO:0004519">
    <property type="term" value="F:endonuclease activity"/>
    <property type="evidence" value="ECO:0007669"/>
    <property type="project" value="UniProtKB-KW"/>
</dbReference>
<dbReference type="Pfam" id="PF17919">
    <property type="entry name" value="RT_RNaseH_2"/>
    <property type="match status" value="1"/>
</dbReference>
<keyword evidence="3" id="KW-0548">Nucleotidyltransferase</keyword>
<proteinExistence type="predicted"/>
<dbReference type="Gene3D" id="3.30.420.10">
    <property type="entry name" value="Ribonuclease H-like superfamily/Ribonuclease H"/>
    <property type="match status" value="1"/>
</dbReference>
<name>A0AAQ4DDP0_AMBAM</name>
<dbReference type="PROSITE" id="PS50994">
    <property type="entry name" value="INTEGRASE"/>
    <property type="match status" value="1"/>
</dbReference>
<gene>
    <name evidence="13" type="ORF">V5799_028158</name>
</gene>
<evidence type="ECO:0000256" key="8">
    <source>
        <dbReference type="ARBA" id="ARBA00022908"/>
    </source>
</evidence>
<dbReference type="CDD" id="cd00303">
    <property type="entry name" value="retropepsin_like"/>
    <property type="match status" value="1"/>
</dbReference>
<dbReference type="GO" id="GO:0006508">
    <property type="term" value="P:proteolysis"/>
    <property type="evidence" value="ECO:0007669"/>
    <property type="project" value="InterPro"/>
</dbReference>
<keyword evidence="14" id="KW-1185">Reference proteome</keyword>
<keyword evidence="2" id="KW-0808">Transferase</keyword>